<evidence type="ECO:0000256" key="1">
    <source>
        <dbReference type="ARBA" id="ARBA00004123"/>
    </source>
</evidence>
<evidence type="ECO:0000256" key="3">
    <source>
        <dbReference type="ARBA" id="ARBA00004906"/>
    </source>
</evidence>
<name>A0A5F8AKE4_MACMU</name>
<keyword evidence="14" id="KW-1185">Reference proteome</keyword>
<dbReference type="GO" id="GO:0003677">
    <property type="term" value="F:DNA binding"/>
    <property type="evidence" value="ECO:0007669"/>
    <property type="project" value="UniProtKB-KW"/>
</dbReference>
<evidence type="ECO:0000256" key="2">
    <source>
        <dbReference type="ARBA" id="ARBA00004496"/>
    </source>
</evidence>
<dbReference type="Proteomes" id="UP000006718">
    <property type="component" value="Chromosome 14"/>
</dbReference>
<reference evidence="13" key="2">
    <citation type="submission" date="2019-01" db="EMBL/GenBank/DDBJ databases">
        <authorList>
            <person name="Graves T."/>
            <person name="Eichler E.E."/>
            <person name="Wilson R.K."/>
        </authorList>
    </citation>
    <scope>NUCLEOTIDE SEQUENCE [LARGE SCALE GENOMIC DNA]</scope>
    <source>
        <strain evidence="13">17573</strain>
    </source>
</reference>
<evidence type="ECO:0000313" key="13">
    <source>
        <dbReference type="Ensembl" id="ENSMMUP00000077497.1"/>
    </source>
</evidence>
<accession>A0A5F8AKE4</accession>
<dbReference type="SMR" id="A0A5F8AKE4"/>
<dbReference type="Pfam" id="PF03178">
    <property type="entry name" value="CPSF_A"/>
    <property type="match status" value="1"/>
</dbReference>
<keyword evidence="10" id="KW-0539">Nucleus</keyword>
<evidence type="ECO:0000256" key="6">
    <source>
        <dbReference type="ARBA" id="ARBA00022490"/>
    </source>
</evidence>
<dbReference type="GO" id="GO:0006281">
    <property type="term" value="P:DNA repair"/>
    <property type="evidence" value="ECO:0007669"/>
    <property type="project" value="UniProtKB-KW"/>
</dbReference>
<dbReference type="Bgee" id="ENSMMUG00000002691">
    <property type="expression patterns" value="Expressed in fibroblast and 21 other cell types or tissues"/>
</dbReference>
<dbReference type="UniPathway" id="UPA00143"/>
<dbReference type="FunFam" id="2.130.10.10:FF:002484">
    <property type="entry name" value="DNA damage-binding protein 1 isoform X3"/>
    <property type="match status" value="1"/>
</dbReference>
<dbReference type="GO" id="GO:0005737">
    <property type="term" value="C:cytoplasm"/>
    <property type="evidence" value="ECO:0007669"/>
    <property type="project" value="UniProtKB-SubCell"/>
</dbReference>
<feature type="domain" description="RSE1/DDB1/CPSF1 second beta-propeller" evidence="12">
    <location>
        <begin position="106"/>
        <end position="352"/>
    </location>
</feature>
<reference evidence="13" key="4">
    <citation type="submission" date="2025-09" db="UniProtKB">
        <authorList>
            <consortium name="Ensembl"/>
        </authorList>
    </citation>
    <scope>IDENTIFICATION</scope>
    <source>
        <strain evidence="13">17573</strain>
    </source>
</reference>
<dbReference type="InterPro" id="IPR036322">
    <property type="entry name" value="WD40_repeat_dom_sf"/>
</dbReference>
<dbReference type="Ensembl" id="ENSMMUT00000092784.1">
    <property type="protein sequence ID" value="ENSMMUP00000077497.1"/>
    <property type="gene ID" value="ENSMMUG00000002691.4"/>
</dbReference>
<dbReference type="PANTHER" id="PTHR10644">
    <property type="entry name" value="DNA REPAIR/RNA PROCESSING CPSF FAMILY"/>
    <property type="match status" value="1"/>
</dbReference>
<protein>
    <recommendedName>
        <fullName evidence="5">DNA damage-binding protein 1</fullName>
    </recommendedName>
</protein>
<organism evidence="13 14">
    <name type="scientific">Macaca mulatta</name>
    <name type="common">Rhesus macaque</name>
    <dbReference type="NCBI Taxonomy" id="9544"/>
    <lineage>
        <taxon>Eukaryota</taxon>
        <taxon>Metazoa</taxon>
        <taxon>Chordata</taxon>
        <taxon>Craniata</taxon>
        <taxon>Vertebrata</taxon>
        <taxon>Euteleostomi</taxon>
        <taxon>Mammalia</taxon>
        <taxon>Eutheria</taxon>
        <taxon>Euarchontoglires</taxon>
        <taxon>Primates</taxon>
        <taxon>Haplorrhini</taxon>
        <taxon>Catarrhini</taxon>
        <taxon>Cercopithecidae</taxon>
        <taxon>Cercopithecinae</taxon>
        <taxon>Macaca</taxon>
    </lineage>
</organism>
<keyword evidence="7" id="KW-0227">DNA damage</keyword>
<evidence type="ECO:0000259" key="12">
    <source>
        <dbReference type="Pfam" id="PF23726"/>
    </source>
</evidence>
<dbReference type="GO" id="GO:0005634">
    <property type="term" value="C:nucleus"/>
    <property type="evidence" value="ECO:0007669"/>
    <property type="project" value="UniProtKB-SubCell"/>
</dbReference>
<comment type="pathway">
    <text evidence="3">Protein modification; protein ubiquitination.</text>
</comment>
<keyword evidence="8" id="KW-0238">DNA-binding</keyword>
<dbReference type="GO" id="GO:0016567">
    <property type="term" value="P:protein ubiquitination"/>
    <property type="evidence" value="ECO:0007669"/>
    <property type="project" value="UniProtKB-UniPathway"/>
</dbReference>
<dbReference type="VGNC" id="VGNC:71754">
    <property type="gene designation" value="DDB1"/>
</dbReference>
<dbReference type="Gene3D" id="2.130.10.10">
    <property type="entry name" value="YVTN repeat-like/Quinoprotein amine dehydrogenase"/>
    <property type="match status" value="2"/>
</dbReference>
<feature type="domain" description="RSE1/DDB1/CPSF1 C-terminal" evidence="11">
    <location>
        <begin position="438"/>
        <end position="747"/>
    </location>
</feature>
<dbReference type="FunFam" id="2.130.10.10:FF:000073">
    <property type="entry name" value="DNA damage-binding protein 1"/>
    <property type="match status" value="1"/>
</dbReference>
<comment type="similarity">
    <text evidence="4">Belongs to the DDB1 family.</text>
</comment>
<comment type="subcellular location">
    <subcellularLocation>
        <location evidence="2">Cytoplasm</location>
    </subcellularLocation>
    <subcellularLocation>
        <location evidence="1">Nucleus</location>
    </subcellularLocation>
</comment>
<evidence type="ECO:0000313" key="15">
    <source>
        <dbReference type="VGNC" id="VGNC:71754"/>
    </source>
</evidence>
<evidence type="ECO:0000256" key="7">
    <source>
        <dbReference type="ARBA" id="ARBA00022763"/>
    </source>
</evidence>
<evidence type="ECO:0000256" key="8">
    <source>
        <dbReference type="ARBA" id="ARBA00023125"/>
    </source>
</evidence>
<dbReference type="GeneTree" id="ENSGT00950000183151"/>
<evidence type="ECO:0000256" key="4">
    <source>
        <dbReference type="ARBA" id="ARBA00007453"/>
    </source>
</evidence>
<dbReference type="InterPro" id="IPR058543">
    <property type="entry name" value="Beta-prop_RSE1/DDB1/CPSF1_2nd"/>
</dbReference>
<keyword evidence="9" id="KW-0234">DNA repair</keyword>
<dbReference type="Pfam" id="PF23726">
    <property type="entry name" value="Beta-prop_RSE1_2nd"/>
    <property type="match status" value="1"/>
</dbReference>
<dbReference type="ExpressionAtlas" id="A0A5F8AKE4">
    <property type="expression patterns" value="baseline"/>
</dbReference>
<evidence type="ECO:0000256" key="5">
    <source>
        <dbReference type="ARBA" id="ARBA00014577"/>
    </source>
</evidence>
<sequence length="805" mass="89057">MVIAVPEPFGGAIIIGQESITYHNGDKYLAIAPPIIKQSTIVCHNRVDPNGSRYLLGDMEGRLFMLLLEKEEQMDGTVTLKDLRVELLGETSIAECLTYLDNGVVFVGSRLGDSQLVKITSASVRLVSQEPKALVSEWKEPQAKNISVASCNSSQVVVAVGRALYYLQIHPQELRQISHTEMEHEVACLDITPLGDSNGLSPLCAIGLWTDISARILKLPSFELLHKEMLGGEIIPRSILMTTFESSHYLLCALGDGALFYFGLNIETGLLSDRKKVTLGTQPTVLRTFRSLSTTNVFACSDRPTVIYSSNHKLVFSNVNLKEVNYMCPLNSDGYPDSLALANNSTLTIGTIDEIQKLHIRTVPLYESPRKICYQEVSQCFGVLSSRIEVQDTSGGTTALRPSASTQALSSSVSSSKLFSSSTAPHETSFGEEVEVHNLLIIDQHTFEVLHAHQFLQNEYALSLVSCKLGKDPNTYFIVGTAMVYPEEAEPKQGRIVVFQYSDGKLQTVAEKEVKGAVYSMVEFNGKLLASINSTVRLYEWTTEKELRTECNHYNNIMALYLKTKGDFILVGDLMRSVLLLAYKPMEGNFEEIARDFNPNWMSAVEILDDDNFLGAENAFNLFVCQKDSAATTDEERQHLQEVGLFHLGEFVNVFCHGSLVMQNLGETSTPTQGSVLFGTVNGMIGLVTSLSESWYNLLLDMQNRLNKVIKSVGKIEHSFWRSFHTERKTEPATGFIDGDLIESFLDISRPKMQEVVANLQVSCVLFSPGPDKSGAGWGMPGDCLWAPLPLNSKVRGALCVILTR</sequence>
<proteinExistence type="inferred from homology"/>
<dbReference type="InterPro" id="IPR004871">
    <property type="entry name" value="RSE1/DDB1/CPSF1_C"/>
</dbReference>
<dbReference type="SUPFAM" id="SSF50978">
    <property type="entry name" value="WD40 repeat-like"/>
    <property type="match status" value="1"/>
</dbReference>
<evidence type="ECO:0000256" key="9">
    <source>
        <dbReference type="ARBA" id="ARBA00023204"/>
    </source>
</evidence>
<dbReference type="InterPro" id="IPR050358">
    <property type="entry name" value="RSE1/DDB1/CFT1"/>
</dbReference>
<reference evidence="13" key="3">
    <citation type="submission" date="2025-08" db="UniProtKB">
        <authorList>
            <consortium name="Ensembl"/>
        </authorList>
    </citation>
    <scope>IDENTIFICATION</scope>
    <source>
        <strain evidence="13">17573</strain>
    </source>
</reference>
<evidence type="ECO:0000256" key="10">
    <source>
        <dbReference type="ARBA" id="ARBA00023242"/>
    </source>
</evidence>
<evidence type="ECO:0000259" key="11">
    <source>
        <dbReference type="Pfam" id="PF03178"/>
    </source>
</evidence>
<evidence type="ECO:0000313" key="14">
    <source>
        <dbReference type="Proteomes" id="UP000006718"/>
    </source>
</evidence>
<reference evidence="14" key="1">
    <citation type="journal article" date="2007" name="Science">
        <title>Evolutionary and biomedical insights from the rhesus macaque genome.</title>
        <authorList>
            <person name="Gibbs R.A."/>
            <person name="Rogers J."/>
            <person name="Katze M.G."/>
            <person name="Bumgarner R."/>
            <person name="Weinstock G.M."/>
            <person name="Mardis E.R."/>
            <person name="Remington K.A."/>
            <person name="Strausberg R.L."/>
            <person name="Venter J.C."/>
            <person name="Wilson R.K."/>
            <person name="Batzer M.A."/>
            <person name="Bustamante C.D."/>
            <person name="Eichler E.E."/>
            <person name="Hahn M.W."/>
            <person name="Hardison R.C."/>
            <person name="Makova K.D."/>
            <person name="Miller W."/>
            <person name="Milosavljevic A."/>
            <person name="Palermo R.E."/>
            <person name="Siepel A."/>
            <person name="Sikela J.M."/>
            <person name="Attaway T."/>
            <person name="Bell S."/>
            <person name="Bernard K.E."/>
            <person name="Buhay C.J."/>
            <person name="Chandrabose M.N."/>
            <person name="Dao M."/>
            <person name="Davis C."/>
            <person name="Delehaunty K.D."/>
            <person name="Ding Y."/>
            <person name="Dinh H.H."/>
            <person name="Dugan-Rocha S."/>
            <person name="Fulton L.A."/>
            <person name="Gabisi R.A."/>
            <person name="Garner T.T."/>
            <person name="Godfrey J."/>
            <person name="Hawes A.C."/>
            <person name="Hernandez J."/>
            <person name="Hines S."/>
            <person name="Holder M."/>
            <person name="Hume J."/>
            <person name="Jhangiani S.N."/>
            <person name="Joshi V."/>
            <person name="Khan Z.M."/>
            <person name="Kirkness E.F."/>
            <person name="Cree A."/>
            <person name="Fowler R.G."/>
            <person name="Lee S."/>
            <person name="Lewis L.R."/>
            <person name="Li Z."/>
            <person name="Liu Y.-S."/>
            <person name="Moore S.M."/>
            <person name="Muzny D."/>
            <person name="Nazareth L.V."/>
            <person name="Ngo D.N."/>
            <person name="Okwuonu G.O."/>
            <person name="Pai G."/>
            <person name="Parker D."/>
            <person name="Paul H.A."/>
            <person name="Pfannkoch C."/>
            <person name="Pohl C.S."/>
            <person name="Rogers Y.-H.C."/>
            <person name="Ruiz S.J."/>
            <person name="Sabo A."/>
            <person name="Santibanez J."/>
            <person name="Schneider B.W."/>
            <person name="Smith S.M."/>
            <person name="Sodergren E."/>
            <person name="Svatek A.F."/>
            <person name="Utterback T.R."/>
            <person name="Vattathil S."/>
            <person name="Warren W."/>
            <person name="White C.S."/>
            <person name="Chinwalla A.T."/>
            <person name="Feng Y."/>
            <person name="Halpern A.L."/>
            <person name="Hillier L.W."/>
            <person name="Huang X."/>
            <person name="Minx P."/>
            <person name="Nelson J.O."/>
            <person name="Pepin K.H."/>
            <person name="Qin X."/>
            <person name="Sutton G.G."/>
            <person name="Venter E."/>
            <person name="Walenz B.P."/>
            <person name="Wallis J.W."/>
            <person name="Worley K.C."/>
            <person name="Yang S.-P."/>
            <person name="Jones S.M."/>
            <person name="Marra M.A."/>
            <person name="Rocchi M."/>
            <person name="Schein J.E."/>
            <person name="Baertsch R."/>
            <person name="Clarke L."/>
            <person name="Csuros M."/>
            <person name="Glasscock J."/>
            <person name="Harris R.A."/>
            <person name="Havlak P."/>
            <person name="Jackson A.R."/>
            <person name="Jiang H."/>
            <person name="Liu Y."/>
            <person name="Messina D.N."/>
            <person name="Shen Y."/>
            <person name="Song H.X.-Z."/>
            <person name="Wylie T."/>
            <person name="Zhang L."/>
            <person name="Birney E."/>
            <person name="Han K."/>
            <person name="Konkel M.K."/>
            <person name="Lee J."/>
            <person name="Smit A.F.A."/>
            <person name="Ullmer B."/>
            <person name="Wang H."/>
            <person name="Xing J."/>
            <person name="Burhans R."/>
            <person name="Cheng Z."/>
            <person name="Karro J.E."/>
            <person name="Ma J."/>
            <person name="Raney B."/>
            <person name="She X."/>
            <person name="Cox M.J."/>
            <person name="Demuth J.P."/>
            <person name="Dumas L.J."/>
            <person name="Han S.-G."/>
            <person name="Hopkins J."/>
            <person name="Karimpour-Fard A."/>
            <person name="Kim Y.H."/>
            <person name="Pollack J.R."/>
            <person name="Vinar T."/>
            <person name="Addo-Quaye C."/>
            <person name="Degenhardt J."/>
            <person name="Denby A."/>
            <person name="Hubisz M.J."/>
            <person name="Indap A."/>
            <person name="Kosiol C."/>
            <person name="Lahn B.T."/>
            <person name="Lawson H.A."/>
            <person name="Marklein A."/>
            <person name="Nielsen R."/>
            <person name="Vallender E.J."/>
            <person name="Clark A.G."/>
            <person name="Ferguson B."/>
            <person name="Hernandez R.D."/>
            <person name="Hirani K."/>
            <person name="Kehrer-Sawatzki H."/>
            <person name="Kolb J."/>
            <person name="Patil S."/>
            <person name="Pu L.-L."/>
            <person name="Ren Y."/>
            <person name="Smith D.G."/>
            <person name="Wheeler D.A."/>
            <person name="Schenck I."/>
            <person name="Ball E.V."/>
            <person name="Chen R."/>
            <person name="Cooper D.N."/>
            <person name="Giardine B."/>
            <person name="Hsu F."/>
            <person name="Kent W.J."/>
            <person name="Lesk A."/>
            <person name="Nelson D.L."/>
            <person name="O'brien W.E."/>
            <person name="Pruefer K."/>
            <person name="Stenson P.D."/>
            <person name="Wallace J.C."/>
            <person name="Ke H."/>
            <person name="Liu X.-M."/>
            <person name="Wang P."/>
            <person name="Xiang A.P."/>
            <person name="Yang F."/>
            <person name="Barber G.P."/>
            <person name="Haussler D."/>
            <person name="Karolchik D."/>
            <person name="Kern A.D."/>
            <person name="Kuhn R.M."/>
            <person name="Smith K.E."/>
            <person name="Zwieg A.S."/>
        </authorList>
    </citation>
    <scope>NUCLEOTIDE SEQUENCE [LARGE SCALE GENOMIC DNA]</scope>
    <source>
        <strain evidence="14">17573</strain>
    </source>
</reference>
<dbReference type="AlphaFoldDB" id="A0A5F8AKE4"/>
<gene>
    <name evidence="13 15" type="primary">DDB1</name>
</gene>
<dbReference type="Gene3D" id="1.10.150.910">
    <property type="match status" value="1"/>
</dbReference>
<dbReference type="InterPro" id="IPR015943">
    <property type="entry name" value="WD40/YVTN_repeat-like_dom_sf"/>
</dbReference>
<dbReference type="VEuPathDB" id="HostDB:ENSMMUG00000002691"/>
<keyword evidence="6" id="KW-0963">Cytoplasm</keyword>